<sequence length="205" mass="22932">MECPPTLESYGVENVQLAPEREHQQINAALAVALCISWACLALPLIRIHQLQQVTFPSPIGHVLQRSCVLVNGRWLEHSFSICRFKSCMCYCNSDSYRNLSSQVLEFTGFCKDLKEMSAWQEEHVKIVVPSFRAASLGVPGLVETASYDMLDAENDFDDYDLSILEDWMQTNLRSGIAAVSHEERHAAHIELLSELKNSTGSGGQ</sequence>
<proteinExistence type="predicted"/>
<name>A0ABP1BP71_9BRYO</name>
<organism evidence="1 2">
    <name type="scientific">Sphagnum jensenii</name>
    <dbReference type="NCBI Taxonomy" id="128206"/>
    <lineage>
        <taxon>Eukaryota</taxon>
        <taxon>Viridiplantae</taxon>
        <taxon>Streptophyta</taxon>
        <taxon>Embryophyta</taxon>
        <taxon>Bryophyta</taxon>
        <taxon>Sphagnophytina</taxon>
        <taxon>Sphagnopsida</taxon>
        <taxon>Sphagnales</taxon>
        <taxon>Sphagnaceae</taxon>
        <taxon>Sphagnum</taxon>
    </lineage>
</organism>
<evidence type="ECO:0000313" key="2">
    <source>
        <dbReference type="Proteomes" id="UP001497522"/>
    </source>
</evidence>
<keyword evidence="2" id="KW-1185">Reference proteome</keyword>
<protein>
    <submittedName>
        <fullName evidence="1">Uncharacterized protein</fullName>
    </submittedName>
</protein>
<dbReference type="EMBL" id="OZ023707">
    <property type="protein sequence ID" value="CAK9877795.1"/>
    <property type="molecule type" value="Genomic_DNA"/>
</dbReference>
<gene>
    <name evidence="1" type="ORF">CSSPJE1EN2_LOCUS19620</name>
</gene>
<reference evidence="1" key="1">
    <citation type="submission" date="2024-03" db="EMBL/GenBank/DDBJ databases">
        <authorList>
            <consortium name="ELIXIR-Norway"/>
            <consortium name="Elixir Norway"/>
        </authorList>
    </citation>
    <scope>NUCLEOTIDE SEQUENCE</scope>
</reference>
<evidence type="ECO:0000313" key="1">
    <source>
        <dbReference type="EMBL" id="CAK9877795.1"/>
    </source>
</evidence>
<dbReference type="Proteomes" id="UP001497522">
    <property type="component" value="Chromosome 6"/>
</dbReference>
<accession>A0ABP1BP71</accession>